<name>A0AAW4L4B0_9BACT</name>
<protein>
    <submittedName>
        <fullName evidence="3">FecR domain-containing protein</fullName>
    </submittedName>
</protein>
<evidence type="ECO:0000259" key="2">
    <source>
        <dbReference type="Pfam" id="PF04773"/>
    </source>
</evidence>
<dbReference type="RefSeq" id="WP_214169681.1">
    <property type="nucleotide sequence ID" value="NZ_JAHCVJ010000001.1"/>
</dbReference>
<sequence length="149" mass="15996">MKTLYLMVLVVALVLVCCPLCLAAGPEYVGIVKSLHGDVVVLRDNSSVKADGNMKLRQGDHIKTGVNGKAGLIFEDDTVIAIGPNSSIVIDRFLFQPNEKKLSFIARIIQGTASYLSGQIAKLAPNSVRLETPHATVGMRGTHLLVKVD</sequence>
<feature type="domain" description="FecR protein" evidence="2">
    <location>
        <begin position="60"/>
        <end position="147"/>
    </location>
</feature>
<gene>
    <name evidence="3" type="ORF">KI809_01145</name>
</gene>
<dbReference type="InterPro" id="IPR006860">
    <property type="entry name" value="FecR"/>
</dbReference>
<feature type="chain" id="PRO_5043890496" evidence="1">
    <location>
        <begin position="24"/>
        <end position="149"/>
    </location>
</feature>
<dbReference type="PANTHER" id="PTHR38731">
    <property type="entry name" value="LIPL45-RELATED LIPOPROTEIN-RELATED"/>
    <property type="match status" value="1"/>
</dbReference>
<feature type="signal peptide" evidence="1">
    <location>
        <begin position="1"/>
        <end position="23"/>
    </location>
</feature>
<keyword evidence="4" id="KW-1185">Reference proteome</keyword>
<comment type="caution">
    <text evidence="3">The sequence shown here is derived from an EMBL/GenBank/DDBJ whole genome shotgun (WGS) entry which is preliminary data.</text>
</comment>
<reference evidence="3 4" key="1">
    <citation type="submission" date="2021-05" db="EMBL/GenBank/DDBJ databases">
        <title>The draft genome of Geobacter pelophilus DSM 12255.</title>
        <authorList>
            <person name="Xu Z."/>
            <person name="Masuda Y."/>
            <person name="Itoh H."/>
            <person name="Senoo K."/>
        </authorList>
    </citation>
    <scope>NUCLEOTIDE SEQUENCE [LARGE SCALE GENOMIC DNA]</scope>
    <source>
        <strain evidence="3 4">DSM 12255</strain>
    </source>
</reference>
<proteinExistence type="predicted"/>
<dbReference type="Proteomes" id="UP000811899">
    <property type="component" value="Unassembled WGS sequence"/>
</dbReference>
<evidence type="ECO:0000256" key="1">
    <source>
        <dbReference type="SAM" id="SignalP"/>
    </source>
</evidence>
<evidence type="ECO:0000313" key="4">
    <source>
        <dbReference type="Proteomes" id="UP000811899"/>
    </source>
</evidence>
<dbReference type="Pfam" id="PF04773">
    <property type="entry name" value="FecR"/>
    <property type="match status" value="1"/>
</dbReference>
<accession>A0AAW4L4B0</accession>
<dbReference type="EMBL" id="JAHCVJ010000001">
    <property type="protein sequence ID" value="MBT0662889.1"/>
    <property type="molecule type" value="Genomic_DNA"/>
</dbReference>
<organism evidence="3 4">
    <name type="scientific">Geoanaerobacter pelophilus</name>
    <dbReference type="NCBI Taxonomy" id="60036"/>
    <lineage>
        <taxon>Bacteria</taxon>
        <taxon>Pseudomonadati</taxon>
        <taxon>Thermodesulfobacteriota</taxon>
        <taxon>Desulfuromonadia</taxon>
        <taxon>Geobacterales</taxon>
        <taxon>Geobacteraceae</taxon>
        <taxon>Geoanaerobacter</taxon>
    </lineage>
</organism>
<evidence type="ECO:0000313" key="3">
    <source>
        <dbReference type="EMBL" id="MBT0662889.1"/>
    </source>
</evidence>
<dbReference type="AlphaFoldDB" id="A0AAW4L4B0"/>
<keyword evidence="1" id="KW-0732">Signal</keyword>